<evidence type="ECO:0000313" key="1">
    <source>
        <dbReference type="EMBL" id="RDB15074.1"/>
    </source>
</evidence>
<comment type="caution">
    <text evidence="1">The sequence shown here is derived from an EMBL/GenBank/DDBJ whole genome shotgun (WGS) entry which is preliminary data.</text>
</comment>
<dbReference type="EMBL" id="LUEZ02000223">
    <property type="protein sequence ID" value="RDB15074.1"/>
    <property type="molecule type" value="Genomic_DNA"/>
</dbReference>
<dbReference type="Proteomes" id="UP000076154">
    <property type="component" value="Unassembled WGS sequence"/>
</dbReference>
<proteinExistence type="predicted"/>
<name>A0A369J6G0_HYPMA</name>
<protein>
    <submittedName>
        <fullName evidence="1">Uncharacterized protein</fullName>
    </submittedName>
</protein>
<evidence type="ECO:0000313" key="2">
    <source>
        <dbReference type="Proteomes" id="UP000076154"/>
    </source>
</evidence>
<gene>
    <name evidence="1" type="ORF">Hypma_005460</name>
</gene>
<dbReference type="AlphaFoldDB" id="A0A369J6G0"/>
<sequence>MTGKDEFVYEPVTIPNGNHKPSLCTKSKDLQVLAFLLTRQDLYAWAVRNKYLVNDDEDTRSINAHHAIDARVPGPQREEVLGVTVGPRKGFLFIVGSNASETDLERSQDRERIKEFQKVLGVEVEPLWYLPPFD</sequence>
<keyword evidence="2" id="KW-1185">Reference proteome</keyword>
<dbReference type="InParanoid" id="A0A369J6G0"/>
<organism evidence="1 2">
    <name type="scientific">Hypsizygus marmoreus</name>
    <name type="common">White beech mushroom</name>
    <name type="synonym">Agaricus marmoreus</name>
    <dbReference type="NCBI Taxonomy" id="39966"/>
    <lineage>
        <taxon>Eukaryota</taxon>
        <taxon>Fungi</taxon>
        <taxon>Dikarya</taxon>
        <taxon>Basidiomycota</taxon>
        <taxon>Agaricomycotina</taxon>
        <taxon>Agaricomycetes</taxon>
        <taxon>Agaricomycetidae</taxon>
        <taxon>Agaricales</taxon>
        <taxon>Tricholomatineae</taxon>
        <taxon>Lyophyllaceae</taxon>
        <taxon>Hypsizygus</taxon>
    </lineage>
</organism>
<reference evidence="1" key="1">
    <citation type="submission" date="2018-04" db="EMBL/GenBank/DDBJ databases">
        <title>Whole genome sequencing of Hypsizygus marmoreus.</title>
        <authorList>
            <person name="Choi I.-G."/>
            <person name="Min B."/>
            <person name="Kim J.-G."/>
            <person name="Kim S."/>
            <person name="Oh Y.-L."/>
            <person name="Kong W.-S."/>
            <person name="Park H."/>
            <person name="Jeong J."/>
            <person name="Song E.-S."/>
        </authorList>
    </citation>
    <scope>NUCLEOTIDE SEQUENCE [LARGE SCALE GENOMIC DNA]</scope>
    <source>
        <strain evidence="1">51987-8</strain>
    </source>
</reference>
<accession>A0A369J6G0</accession>